<dbReference type="Proteomes" id="UP000509367">
    <property type="component" value="Chromosome"/>
</dbReference>
<dbReference type="EMBL" id="CP054836">
    <property type="protein sequence ID" value="QKV17137.1"/>
    <property type="molecule type" value="Genomic_DNA"/>
</dbReference>
<name>A0A6N1VDM5_9HYPH</name>
<gene>
    <name evidence="1" type="ORF">HTY61_00980</name>
</gene>
<keyword evidence="2" id="KW-1185">Reference proteome</keyword>
<dbReference type="AlphaFoldDB" id="A0A6N1VDM5"/>
<evidence type="ECO:0000313" key="2">
    <source>
        <dbReference type="Proteomes" id="UP000509367"/>
    </source>
</evidence>
<dbReference type="RefSeq" id="WP_175275033.1">
    <property type="nucleotide sequence ID" value="NZ_CP054836.1"/>
</dbReference>
<dbReference type="KEGG" id="orm:HTY61_00980"/>
<reference evidence="1 2" key="1">
    <citation type="submission" date="2020-06" db="EMBL/GenBank/DDBJ databases">
        <title>Oricola thermophila sp. nov. isolated from a tidal sediments.</title>
        <authorList>
            <person name="Kwon K.K."/>
            <person name="Yang S.-H."/>
            <person name="Park M.-J."/>
        </authorList>
    </citation>
    <scope>NUCLEOTIDE SEQUENCE [LARGE SCALE GENOMIC DNA]</scope>
    <source>
        <strain evidence="1 2">MEBiC13590</strain>
    </source>
</reference>
<organism evidence="1 2">
    <name type="scientific">Oricola thermophila</name>
    <dbReference type="NCBI Taxonomy" id="2742145"/>
    <lineage>
        <taxon>Bacteria</taxon>
        <taxon>Pseudomonadati</taxon>
        <taxon>Pseudomonadota</taxon>
        <taxon>Alphaproteobacteria</taxon>
        <taxon>Hyphomicrobiales</taxon>
        <taxon>Ahrensiaceae</taxon>
        <taxon>Oricola</taxon>
    </lineage>
</organism>
<sequence length="104" mass="12464">MPTRTRVEYLYRDASNYKRWGEFIVEGKLRKEDLKPFLFDGEWFVPTEVGLPHLLDLPMTEDDHWLHEFTKFVATDEGESECTSAELISRFRDAYRRGWFSQLI</sequence>
<accession>A0A6N1VDM5</accession>
<proteinExistence type="predicted"/>
<protein>
    <submittedName>
        <fullName evidence="1">Uncharacterized protein</fullName>
    </submittedName>
</protein>
<evidence type="ECO:0000313" key="1">
    <source>
        <dbReference type="EMBL" id="QKV17137.1"/>
    </source>
</evidence>